<dbReference type="InterPro" id="IPR000092">
    <property type="entry name" value="Polyprenyl_synt"/>
</dbReference>
<dbReference type="EC" id="2.5.1.29" evidence="1"/>
<dbReference type="SUPFAM" id="SSF51445">
    <property type="entry name" value="(Trans)glycosidases"/>
    <property type="match status" value="1"/>
</dbReference>
<dbReference type="Pfam" id="PF00704">
    <property type="entry name" value="Glyco_hydro_18"/>
    <property type="match status" value="1"/>
</dbReference>
<dbReference type="GO" id="GO:0005975">
    <property type="term" value="P:carbohydrate metabolic process"/>
    <property type="evidence" value="ECO:0007669"/>
    <property type="project" value="InterPro"/>
</dbReference>
<dbReference type="Pfam" id="PF00348">
    <property type="entry name" value="polyprenyl_synt"/>
    <property type="match status" value="1"/>
</dbReference>
<dbReference type="InterPro" id="IPR001223">
    <property type="entry name" value="Glyco_hydro18_cat"/>
</dbReference>
<evidence type="ECO:0000256" key="3">
    <source>
        <dbReference type="ARBA" id="ARBA00022723"/>
    </source>
</evidence>
<evidence type="ECO:0000313" key="8">
    <source>
        <dbReference type="Proteomes" id="UP000624244"/>
    </source>
</evidence>
<dbReference type="AlphaFoldDB" id="A0A8H6DYT6"/>
<dbReference type="Proteomes" id="UP000624244">
    <property type="component" value="Unassembled WGS sequence"/>
</dbReference>
<dbReference type="InterPro" id="IPR017853">
    <property type="entry name" value="GH"/>
</dbReference>
<evidence type="ECO:0000256" key="5">
    <source>
        <dbReference type="RuleBase" id="RU004466"/>
    </source>
</evidence>
<protein>
    <recommendedName>
        <fullName evidence="1">geranylgeranyl diphosphate synthase</fullName>
        <ecNumber evidence="1">2.5.1.29</ecNumber>
    </recommendedName>
</protein>
<dbReference type="EMBL" id="WNKQ01000002">
    <property type="protein sequence ID" value="KAF5852974.1"/>
    <property type="molecule type" value="Genomic_DNA"/>
</dbReference>
<name>A0A8H6DYT6_COCSA</name>
<dbReference type="GO" id="GO:0008299">
    <property type="term" value="P:isoprenoid biosynthetic process"/>
    <property type="evidence" value="ECO:0007669"/>
    <property type="project" value="InterPro"/>
</dbReference>
<dbReference type="GO" id="GO:0004311">
    <property type="term" value="F:geranylgeranyl diphosphate synthase activity"/>
    <property type="evidence" value="ECO:0007669"/>
    <property type="project" value="UniProtKB-EC"/>
</dbReference>
<dbReference type="InterPro" id="IPR033749">
    <property type="entry name" value="Polyprenyl_synt_CS"/>
</dbReference>
<evidence type="ECO:0000313" key="7">
    <source>
        <dbReference type="EMBL" id="KAF5852974.1"/>
    </source>
</evidence>
<dbReference type="InterPro" id="IPR008949">
    <property type="entry name" value="Isoprenoid_synthase_dom_sf"/>
</dbReference>
<dbReference type="GO" id="GO:0046872">
    <property type="term" value="F:metal ion binding"/>
    <property type="evidence" value="ECO:0007669"/>
    <property type="project" value="UniProtKB-KW"/>
</dbReference>
<dbReference type="PROSITE" id="PS00444">
    <property type="entry name" value="POLYPRENYL_SYNTHASE_2"/>
    <property type="match status" value="1"/>
</dbReference>
<organism evidence="7 8">
    <name type="scientific">Cochliobolus sativus</name>
    <name type="common">Common root rot and spot blotch fungus</name>
    <name type="synonym">Bipolaris sorokiniana</name>
    <dbReference type="NCBI Taxonomy" id="45130"/>
    <lineage>
        <taxon>Eukaryota</taxon>
        <taxon>Fungi</taxon>
        <taxon>Dikarya</taxon>
        <taxon>Ascomycota</taxon>
        <taxon>Pezizomycotina</taxon>
        <taxon>Dothideomycetes</taxon>
        <taxon>Pleosporomycetidae</taxon>
        <taxon>Pleosporales</taxon>
        <taxon>Pleosporineae</taxon>
        <taxon>Pleosporaceae</taxon>
        <taxon>Bipolaris</taxon>
    </lineage>
</organism>
<comment type="similarity">
    <text evidence="5">Belongs to the FPP/GGPP synthase family.</text>
</comment>
<keyword evidence="4" id="KW-0460">Magnesium</keyword>
<dbReference type="PANTHER" id="PTHR12001">
    <property type="entry name" value="GERANYLGERANYL PYROPHOSPHATE SYNTHASE"/>
    <property type="match status" value="1"/>
</dbReference>
<dbReference type="GO" id="GO:0046165">
    <property type="term" value="P:alcohol biosynthetic process"/>
    <property type="evidence" value="ECO:0007669"/>
    <property type="project" value="UniProtKB-ARBA"/>
</dbReference>
<dbReference type="GO" id="GO:0043386">
    <property type="term" value="P:mycotoxin biosynthetic process"/>
    <property type="evidence" value="ECO:0007669"/>
    <property type="project" value="UniProtKB-ARBA"/>
</dbReference>
<keyword evidence="2 5" id="KW-0808">Transferase</keyword>
<evidence type="ECO:0000256" key="2">
    <source>
        <dbReference type="ARBA" id="ARBA00022679"/>
    </source>
</evidence>
<dbReference type="Gene3D" id="1.10.600.10">
    <property type="entry name" value="Farnesyl Diphosphate Synthase"/>
    <property type="match status" value="1"/>
</dbReference>
<evidence type="ECO:0000256" key="4">
    <source>
        <dbReference type="ARBA" id="ARBA00022842"/>
    </source>
</evidence>
<feature type="domain" description="GH18" evidence="6">
    <location>
        <begin position="235"/>
        <end position="308"/>
    </location>
</feature>
<proteinExistence type="inferred from homology"/>
<reference evidence="7" key="1">
    <citation type="submission" date="2019-11" db="EMBL/GenBank/DDBJ databases">
        <title>Bipolaris sorokiniana Genome sequencing.</title>
        <authorList>
            <person name="Wang H."/>
        </authorList>
    </citation>
    <scope>NUCLEOTIDE SEQUENCE</scope>
</reference>
<evidence type="ECO:0000259" key="6">
    <source>
        <dbReference type="Pfam" id="PF00704"/>
    </source>
</evidence>
<accession>A0A8H6DYT6</accession>
<gene>
    <name evidence="7" type="ORF">GGP41_001482</name>
</gene>
<evidence type="ECO:0000256" key="1">
    <source>
        <dbReference type="ARBA" id="ARBA00012382"/>
    </source>
</evidence>
<sequence>MTLRTIRICAADKRQLILSLDNDNFMFVRAVREASGLKNEVAVLLLLDGLERMYQGQTLDLYWKHTMMCPSISEYLHMVDCKTGGLFRMLLQLAKSENTVSYPSNLGLDTIVLLFGHFFQIRDDYMNLCSVEYGKQKGSCENFDEGEFSYPLIQLFDLLPECKDEVVGILKLSRRPNQKLPEHAKQQILDRMHASSAMDATRSFLRALEEKIDKEVEKLDTAFGDPILCCVYLLKDLFEIGVLSNREIRDMVNNGTTLCLNRTVMVKYMNYAGDSWVGYDDVETIAMKEDFANSMCLGGTTIWSIGFDASAGGGGGSELV</sequence>
<keyword evidence="3" id="KW-0479">Metal-binding</keyword>
<dbReference type="SUPFAM" id="SSF48576">
    <property type="entry name" value="Terpenoid synthases"/>
    <property type="match status" value="1"/>
</dbReference>
<dbReference type="Gene3D" id="3.20.20.80">
    <property type="entry name" value="Glycosidases"/>
    <property type="match status" value="1"/>
</dbReference>
<comment type="caution">
    <text evidence="7">The sequence shown here is derived from an EMBL/GenBank/DDBJ whole genome shotgun (WGS) entry which is preliminary data.</text>
</comment>
<dbReference type="PANTHER" id="PTHR12001:SF72">
    <property type="entry name" value="THIJ_PFPI FAMILY PROTEIN (AFU_ORTHOLOGUE AFUA_3G01210)-RELATED"/>
    <property type="match status" value="1"/>
</dbReference>